<dbReference type="EMBL" id="BGPR01016398">
    <property type="protein sequence ID" value="GBN72841.1"/>
    <property type="molecule type" value="Genomic_DNA"/>
</dbReference>
<proteinExistence type="predicted"/>
<sequence>MYVCIFVCFITKAVHVEFASDLTTETFLAFFKPFVGPTGKLIELGSDCGTNFVGAKHILKLWCSEAIRWCLDNEGVIWKMNVPSSPHFGGLWEAAVKSMSIIRGE</sequence>
<protein>
    <recommendedName>
        <fullName evidence="3">Integrase catalytic domain-containing protein</fullName>
    </recommendedName>
</protein>
<dbReference type="InterPro" id="IPR012337">
    <property type="entry name" value="RNaseH-like_sf"/>
</dbReference>
<gene>
    <name evidence="1" type="ORF">AVEN_191399_1</name>
</gene>
<name>A0A4Y2RAZ6_ARAVE</name>
<dbReference type="Gene3D" id="3.30.420.10">
    <property type="entry name" value="Ribonuclease H-like superfamily/Ribonuclease H"/>
    <property type="match status" value="1"/>
</dbReference>
<reference evidence="1 2" key="1">
    <citation type="journal article" date="2019" name="Sci. Rep.">
        <title>Orb-weaving spider Araneus ventricosus genome elucidates the spidroin gene catalogue.</title>
        <authorList>
            <person name="Kono N."/>
            <person name="Nakamura H."/>
            <person name="Ohtoshi R."/>
            <person name="Moran D.A.P."/>
            <person name="Shinohara A."/>
            <person name="Yoshida Y."/>
            <person name="Fujiwara M."/>
            <person name="Mori M."/>
            <person name="Tomita M."/>
            <person name="Arakawa K."/>
        </authorList>
    </citation>
    <scope>NUCLEOTIDE SEQUENCE [LARGE SCALE GENOMIC DNA]</scope>
</reference>
<organism evidence="1 2">
    <name type="scientific">Araneus ventricosus</name>
    <name type="common">Orbweaver spider</name>
    <name type="synonym">Epeira ventricosa</name>
    <dbReference type="NCBI Taxonomy" id="182803"/>
    <lineage>
        <taxon>Eukaryota</taxon>
        <taxon>Metazoa</taxon>
        <taxon>Ecdysozoa</taxon>
        <taxon>Arthropoda</taxon>
        <taxon>Chelicerata</taxon>
        <taxon>Arachnida</taxon>
        <taxon>Araneae</taxon>
        <taxon>Araneomorphae</taxon>
        <taxon>Entelegynae</taxon>
        <taxon>Araneoidea</taxon>
        <taxon>Araneidae</taxon>
        <taxon>Araneus</taxon>
    </lineage>
</organism>
<accession>A0A4Y2RAZ6</accession>
<dbReference type="AlphaFoldDB" id="A0A4Y2RAZ6"/>
<evidence type="ECO:0000313" key="2">
    <source>
        <dbReference type="Proteomes" id="UP000499080"/>
    </source>
</evidence>
<comment type="caution">
    <text evidence="1">The sequence shown here is derived from an EMBL/GenBank/DDBJ whole genome shotgun (WGS) entry which is preliminary data.</text>
</comment>
<dbReference type="SUPFAM" id="SSF53098">
    <property type="entry name" value="Ribonuclease H-like"/>
    <property type="match status" value="1"/>
</dbReference>
<dbReference type="GO" id="GO:0003676">
    <property type="term" value="F:nucleic acid binding"/>
    <property type="evidence" value="ECO:0007669"/>
    <property type="project" value="InterPro"/>
</dbReference>
<keyword evidence="2" id="KW-1185">Reference proteome</keyword>
<dbReference type="PANTHER" id="PTHR47331">
    <property type="entry name" value="PHD-TYPE DOMAIN-CONTAINING PROTEIN"/>
    <property type="match status" value="1"/>
</dbReference>
<dbReference type="OrthoDB" id="6428866at2759"/>
<dbReference type="InterPro" id="IPR036397">
    <property type="entry name" value="RNaseH_sf"/>
</dbReference>
<dbReference type="Proteomes" id="UP000499080">
    <property type="component" value="Unassembled WGS sequence"/>
</dbReference>
<dbReference type="PANTHER" id="PTHR47331:SF1">
    <property type="entry name" value="GAG-LIKE PROTEIN"/>
    <property type="match status" value="1"/>
</dbReference>
<evidence type="ECO:0008006" key="3">
    <source>
        <dbReference type="Google" id="ProtNLM"/>
    </source>
</evidence>
<evidence type="ECO:0000313" key="1">
    <source>
        <dbReference type="EMBL" id="GBN72841.1"/>
    </source>
</evidence>